<dbReference type="PANTHER" id="PTHR12486:SF5">
    <property type="entry name" value="ADENOSINE 5'-MONOPHOSPHORAMIDASE HINT3"/>
    <property type="match status" value="1"/>
</dbReference>
<feature type="non-terminal residue" evidence="11">
    <location>
        <position position="1"/>
    </location>
</feature>
<dbReference type="PANTHER" id="PTHR12486">
    <property type="entry name" value="APRATAXIN-RELATED"/>
    <property type="match status" value="1"/>
</dbReference>
<dbReference type="InterPro" id="IPR001310">
    <property type="entry name" value="Histidine_triad_HIT"/>
</dbReference>
<feature type="active site" description="Tele-AMP-histidine intermediate" evidence="7">
    <location>
        <position position="299"/>
    </location>
</feature>
<evidence type="ECO:0000256" key="4">
    <source>
        <dbReference type="ARBA" id="ARBA00025764"/>
    </source>
</evidence>
<feature type="short sequence motif" description="Histidine triad motif" evidence="8 9">
    <location>
        <begin position="297"/>
        <end position="301"/>
    </location>
</feature>
<organism evidence="11 12">
    <name type="scientific">Cichlidogyrus casuarinus</name>
    <dbReference type="NCBI Taxonomy" id="1844966"/>
    <lineage>
        <taxon>Eukaryota</taxon>
        <taxon>Metazoa</taxon>
        <taxon>Spiralia</taxon>
        <taxon>Lophotrochozoa</taxon>
        <taxon>Platyhelminthes</taxon>
        <taxon>Monogenea</taxon>
        <taxon>Monopisthocotylea</taxon>
        <taxon>Dactylogyridea</taxon>
        <taxon>Ancyrocephalidae</taxon>
        <taxon>Cichlidogyrus</taxon>
    </lineage>
</organism>
<keyword evidence="1" id="KW-0547">Nucleotide-binding</keyword>
<name>A0ABD2PK16_9PLAT</name>
<comment type="similarity">
    <text evidence="4">Belongs to the HINT family.</text>
</comment>
<dbReference type="Proteomes" id="UP001626550">
    <property type="component" value="Unassembled WGS sequence"/>
</dbReference>
<accession>A0ABD2PK16</accession>
<dbReference type="InterPro" id="IPR036265">
    <property type="entry name" value="HIT-like_sf"/>
</dbReference>
<comment type="caution">
    <text evidence="11">The sequence shown here is derived from an EMBL/GenBank/DDBJ whole genome shotgun (WGS) entry which is preliminary data.</text>
</comment>
<evidence type="ECO:0000256" key="7">
    <source>
        <dbReference type="PIRSR" id="PIRSR601310-1"/>
    </source>
</evidence>
<sequence length="330" mass="38109">IDDVISRLTALNENPLLPDFEKLEQMDCIFCKILNRTLSANILYDDENLVIIEDHAPQAQHHWQCIIKRHLPSLYFLSTADFQLSELNPTKLIHIFSKQQFKQDSTDIFVKDQLQLQTGNVSVCHWILLTFTSVGIRKPPFNTIPHLSFHILAPESSVVERWRFDQSSKSPFFISASDLTNKVKYSGYNKLMKQTFSRLSLGNSCVFCRIINKSEPARVVYATENIVVFWDRKPRAAIHLQSVPKSHIKNVNYLNSSHVPMLNEIKQAGLEALRLLKGDESDVQLGFHVPPYYSVPHLHMHVISPTRDLSWIYKKDHCFRKIDDLISKLS</sequence>
<dbReference type="Pfam" id="PF11969">
    <property type="entry name" value="DcpS_C"/>
    <property type="match status" value="2"/>
</dbReference>
<evidence type="ECO:0000256" key="5">
    <source>
        <dbReference type="ARBA" id="ARBA00039802"/>
    </source>
</evidence>
<evidence type="ECO:0000256" key="9">
    <source>
        <dbReference type="PROSITE-ProRule" id="PRU00464"/>
    </source>
</evidence>
<evidence type="ECO:0000256" key="2">
    <source>
        <dbReference type="ARBA" id="ARBA00022801"/>
    </source>
</evidence>
<dbReference type="GO" id="GO:0000166">
    <property type="term" value="F:nucleotide binding"/>
    <property type="evidence" value="ECO:0007669"/>
    <property type="project" value="UniProtKB-KW"/>
</dbReference>
<reference evidence="11 12" key="1">
    <citation type="submission" date="2024-11" db="EMBL/GenBank/DDBJ databases">
        <title>Adaptive evolution of stress response genes in parasites aligns with host niche diversity.</title>
        <authorList>
            <person name="Hahn C."/>
            <person name="Resl P."/>
        </authorList>
    </citation>
    <scope>NUCLEOTIDE SEQUENCE [LARGE SCALE GENOMIC DNA]</scope>
    <source>
        <strain evidence="11">EGGRZ-B1_66</strain>
        <tissue evidence="11">Body</tissue>
    </source>
</reference>
<dbReference type="PROSITE" id="PS51084">
    <property type="entry name" value="HIT_2"/>
    <property type="match status" value="1"/>
</dbReference>
<protein>
    <recommendedName>
        <fullName evidence="5">Adenosine 5'-monophosphoramidase HINT3</fullName>
    </recommendedName>
    <alternativeName>
        <fullName evidence="6">Histidine triad nucleotide-binding protein 3</fullName>
    </alternativeName>
</protein>
<dbReference type="GO" id="GO:0016787">
    <property type="term" value="F:hydrolase activity"/>
    <property type="evidence" value="ECO:0007669"/>
    <property type="project" value="UniProtKB-KW"/>
</dbReference>
<comment type="catalytic activity">
    <reaction evidence="3">
        <text>adenosine 5'-phosphoramidate + H2O = NH4(+) + AMP</text>
        <dbReference type="Rhea" id="RHEA:67916"/>
        <dbReference type="ChEBI" id="CHEBI:15377"/>
        <dbReference type="ChEBI" id="CHEBI:28938"/>
        <dbReference type="ChEBI" id="CHEBI:57890"/>
        <dbReference type="ChEBI" id="CHEBI:456215"/>
    </reaction>
</comment>
<evidence type="ECO:0000313" key="11">
    <source>
        <dbReference type="EMBL" id="KAL3307147.1"/>
    </source>
</evidence>
<evidence type="ECO:0000256" key="8">
    <source>
        <dbReference type="PIRSR" id="PIRSR601310-3"/>
    </source>
</evidence>
<dbReference type="EMBL" id="JBJKFK010008178">
    <property type="protein sequence ID" value="KAL3307147.1"/>
    <property type="molecule type" value="Genomic_DNA"/>
</dbReference>
<keyword evidence="12" id="KW-1185">Reference proteome</keyword>
<evidence type="ECO:0000259" key="10">
    <source>
        <dbReference type="PROSITE" id="PS51084"/>
    </source>
</evidence>
<evidence type="ECO:0000256" key="3">
    <source>
        <dbReference type="ARBA" id="ARBA00024472"/>
    </source>
</evidence>
<proteinExistence type="inferred from homology"/>
<dbReference type="InterPro" id="IPR011146">
    <property type="entry name" value="HIT-like"/>
</dbReference>
<keyword evidence="2" id="KW-0378">Hydrolase</keyword>
<gene>
    <name evidence="11" type="ORF">Ciccas_014347</name>
</gene>
<dbReference type="AlphaFoldDB" id="A0ABD2PK16"/>
<dbReference type="SUPFAM" id="SSF54197">
    <property type="entry name" value="HIT-like"/>
    <property type="match status" value="2"/>
</dbReference>
<evidence type="ECO:0000256" key="1">
    <source>
        <dbReference type="ARBA" id="ARBA00022741"/>
    </source>
</evidence>
<dbReference type="Gene3D" id="3.30.428.10">
    <property type="entry name" value="HIT-like"/>
    <property type="match status" value="2"/>
</dbReference>
<evidence type="ECO:0000313" key="12">
    <source>
        <dbReference type="Proteomes" id="UP001626550"/>
    </source>
</evidence>
<dbReference type="PRINTS" id="PR00332">
    <property type="entry name" value="HISTRIAD"/>
</dbReference>
<evidence type="ECO:0000256" key="6">
    <source>
        <dbReference type="ARBA" id="ARBA00042361"/>
    </source>
</evidence>
<feature type="domain" description="HIT" evidence="10">
    <location>
        <begin position="206"/>
        <end position="319"/>
    </location>
</feature>